<evidence type="ECO:0000259" key="6">
    <source>
        <dbReference type="SMART" id="SM00415"/>
    </source>
</evidence>
<evidence type="ECO:0000313" key="7">
    <source>
        <dbReference type="EMBL" id="KIM46893.1"/>
    </source>
</evidence>
<dbReference type="HOGENOM" id="CLU_868943_0_0_1"/>
<feature type="compositionally biased region" description="Basic and acidic residues" evidence="5">
    <location>
        <begin position="21"/>
        <end position="31"/>
    </location>
</feature>
<keyword evidence="8" id="KW-1185">Reference proteome</keyword>
<dbReference type="Pfam" id="PF00447">
    <property type="entry name" value="HSF_DNA-bind"/>
    <property type="match status" value="1"/>
</dbReference>
<evidence type="ECO:0000256" key="3">
    <source>
        <dbReference type="ARBA" id="ARBA00023242"/>
    </source>
</evidence>
<dbReference type="OrthoDB" id="60033at2759"/>
<dbReference type="GO" id="GO:0043565">
    <property type="term" value="F:sequence-specific DNA binding"/>
    <property type="evidence" value="ECO:0007669"/>
    <property type="project" value="InterPro"/>
</dbReference>
<feature type="region of interest" description="Disordered" evidence="5">
    <location>
        <begin position="1"/>
        <end position="81"/>
    </location>
</feature>
<keyword evidence="3" id="KW-0539">Nucleus</keyword>
<protein>
    <recommendedName>
        <fullName evidence="6">HSF-type DNA-binding domain-containing protein</fullName>
    </recommendedName>
</protein>
<organism evidence="7 8">
    <name type="scientific">Hebeloma cylindrosporum</name>
    <dbReference type="NCBI Taxonomy" id="76867"/>
    <lineage>
        <taxon>Eukaryota</taxon>
        <taxon>Fungi</taxon>
        <taxon>Dikarya</taxon>
        <taxon>Basidiomycota</taxon>
        <taxon>Agaricomycotina</taxon>
        <taxon>Agaricomycetes</taxon>
        <taxon>Agaricomycetidae</taxon>
        <taxon>Agaricales</taxon>
        <taxon>Agaricineae</taxon>
        <taxon>Hymenogastraceae</taxon>
        <taxon>Hebeloma</taxon>
    </lineage>
</organism>
<evidence type="ECO:0000256" key="4">
    <source>
        <dbReference type="RuleBase" id="RU004020"/>
    </source>
</evidence>
<comment type="subcellular location">
    <subcellularLocation>
        <location evidence="1">Nucleus</location>
    </subcellularLocation>
</comment>
<feature type="compositionally biased region" description="Polar residues" evidence="5">
    <location>
        <begin position="1"/>
        <end position="11"/>
    </location>
</feature>
<dbReference type="Gene3D" id="1.10.10.10">
    <property type="entry name" value="Winged helix-like DNA-binding domain superfamily/Winged helix DNA-binding domain"/>
    <property type="match status" value="1"/>
</dbReference>
<accession>A0A0C2YAM3</accession>
<dbReference type="AlphaFoldDB" id="A0A0C2YAM3"/>
<dbReference type="Proteomes" id="UP000053424">
    <property type="component" value="Unassembled WGS sequence"/>
</dbReference>
<name>A0A0C2YAM3_HEBCY</name>
<dbReference type="SMART" id="SM00415">
    <property type="entry name" value="HSF"/>
    <property type="match status" value="1"/>
</dbReference>
<dbReference type="GO" id="GO:0005634">
    <property type="term" value="C:nucleus"/>
    <property type="evidence" value="ECO:0007669"/>
    <property type="project" value="UniProtKB-SubCell"/>
</dbReference>
<comment type="similarity">
    <text evidence="4">Belongs to the HSF family.</text>
</comment>
<reference evidence="8" key="2">
    <citation type="submission" date="2015-01" db="EMBL/GenBank/DDBJ databases">
        <title>Evolutionary Origins and Diversification of the Mycorrhizal Mutualists.</title>
        <authorList>
            <consortium name="DOE Joint Genome Institute"/>
            <consortium name="Mycorrhizal Genomics Consortium"/>
            <person name="Kohler A."/>
            <person name="Kuo A."/>
            <person name="Nagy L.G."/>
            <person name="Floudas D."/>
            <person name="Copeland A."/>
            <person name="Barry K.W."/>
            <person name="Cichocki N."/>
            <person name="Veneault-Fourrey C."/>
            <person name="LaButti K."/>
            <person name="Lindquist E.A."/>
            <person name="Lipzen A."/>
            <person name="Lundell T."/>
            <person name="Morin E."/>
            <person name="Murat C."/>
            <person name="Riley R."/>
            <person name="Ohm R."/>
            <person name="Sun H."/>
            <person name="Tunlid A."/>
            <person name="Henrissat B."/>
            <person name="Grigoriev I.V."/>
            <person name="Hibbett D.S."/>
            <person name="Martin F."/>
        </authorList>
    </citation>
    <scope>NUCLEOTIDE SEQUENCE [LARGE SCALE GENOMIC DNA]</scope>
    <source>
        <strain evidence="8">h7</strain>
    </source>
</reference>
<feature type="region of interest" description="Disordered" evidence="5">
    <location>
        <begin position="210"/>
        <end position="239"/>
    </location>
</feature>
<dbReference type="SUPFAM" id="SSF46785">
    <property type="entry name" value="Winged helix' DNA-binding domain"/>
    <property type="match status" value="1"/>
</dbReference>
<dbReference type="EMBL" id="KN831770">
    <property type="protein sequence ID" value="KIM46893.1"/>
    <property type="molecule type" value="Genomic_DNA"/>
</dbReference>
<sequence>MLPTEQYSSRPSPGGNLIPESHAEASKKKYLDMPGPFSPGFSAHHTIRGQPTQELAFEQGDELSEDDAPGSEHEQANPAGSGSDFVNKLFIALENPALRSILAWGPLRDCFFVIHRNSANFARQLDEYGFQKVANASDNKPGEQQLGAAVVFQAPYFHADRPYDLPNVKCYTDTVQKSYGEGDEGSSAGSLLFNSNDSYSSSTANGFTPCDNISSYPPSSRSSSDDHNSGSKPVVGDKCSRSALPTRATLYSEIQALKYDAEMSKARIKVLDAISESMRADMEGARGMLAEHGDVLRTLVARRAKMISQKRTVDGGPLAQ</sequence>
<dbReference type="STRING" id="686832.A0A0C2YAM3"/>
<keyword evidence="2" id="KW-0238">DNA-binding</keyword>
<reference evidence="7 8" key="1">
    <citation type="submission" date="2014-04" db="EMBL/GenBank/DDBJ databases">
        <authorList>
            <consortium name="DOE Joint Genome Institute"/>
            <person name="Kuo A."/>
            <person name="Gay G."/>
            <person name="Dore J."/>
            <person name="Kohler A."/>
            <person name="Nagy L.G."/>
            <person name="Floudas D."/>
            <person name="Copeland A."/>
            <person name="Barry K.W."/>
            <person name="Cichocki N."/>
            <person name="Veneault-Fourrey C."/>
            <person name="LaButti K."/>
            <person name="Lindquist E.A."/>
            <person name="Lipzen A."/>
            <person name="Lundell T."/>
            <person name="Morin E."/>
            <person name="Murat C."/>
            <person name="Sun H."/>
            <person name="Tunlid A."/>
            <person name="Henrissat B."/>
            <person name="Grigoriev I.V."/>
            <person name="Hibbett D.S."/>
            <person name="Martin F."/>
            <person name="Nordberg H.P."/>
            <person name="Cantor M.N."/>
            <person name="Hua S.X."/>
        </authorList>
    </citation>
    <scope>NUCLEOTIDE SEQUENCE [LARGE SCALE GENOMIC DNA]</scope>
    <source>
        <strain evidence="8">h7</strain>
    </source>
</reference>
<gene>
    <name evidence="7" type="ORF">M413DRAFT_422391</name>
</gene>
<dbReference type="GO" id="GO:0003700">
    <property type="term" value="F:DNA-binding transcription factor activity"/>
    <property type="evidence" value="ECO:0007669"/>
    <property type="project" value="InterPro"/>
</dbReference>
<evidence type="ECO:0000256" key="1">
    <source>
        <dbReference type="ARBA" id="ARBA00004123"/>
    </source>
</evidence>
<evidence type="ECO:0000313" key="8">
    <source>
        <dbReference type="Proteomes" id="UP000053424"/>
    </source>
</evidence>
<evidence type="ECO:0000256" key="5">
    <source>
        <dbReference type="SAM" id="MobiDB-lite"/>
    </source>
</evidence>
<dbReference type="InterPro" id="IPR000232">
    <property type="entry name" value="HSF_DNA-bd"/>
</dbReference>
<proteinExistence type="inferred from homology"/>
<evidence type="ECO:0000256" key="2">
    <source>
        <dbReference type="ARBA" id="ARBA00023125"/>
    </source>
</evidence>
<feature type="domain" description="HSF-type DNA-binding" evidence="6">
    <location>
        <begin position="81"/>
        <end position="171"/>
    </location>
</feature>
<feature type="compositionally biased region" description="Acidic residues" evidence="5">
    <location>
        <begin position="59"/>
        <end position="69"/>
    </location>
</feature>
<dbReference type="InterPro" id="IPR036390">
    <property type="entry name" value="WH_DNA-bd_sf"/>
</dbReference>
<dbReference type="InterPro" id="IPR036388">
    <property type="entry name" value="WH-like_DNA-bd_sf"/>
</dbReference>